<reference evidence="2" key="1">
    <citation type="submission" date="2024-01" db="EMBL/GenBank/DDBJ databases">
        <title>First draft genome sequence data of TA4-1, the type strain of Gram-positive actinobacterium Streptomyces chiangmaiensis.</title>
        <authorList>
            <person name="Yasawong M."/>
            <person name="Nantapong N."/>
        </authorList>
    </citation>
    <scope>NUCLEOTIDE SEQUENCE</scope>
    <source>
        <strain evidence="2">TA4-1</strain>
    </source>
</reference>
<dbReference type="EMBL" id="JAYWVC010000448">
    <property type="protein sequence ID" value="MED7828645.1"/>
    <property type="molecule type" value="Genomic_DNA"/>
</dbReference>
<dbReference type="RefSeq" id="WP_329512975.1">
    <property type="nucleotide sequence ID" value="NZ_BAAAYZ010000046.1"/>
</dbReference>
<evidence type="ECO:0000313" key="2">
    <source>
        <dbReference type="EMBL" id="MED7828645.1"/>
    </source>
</evidence>
<gene>
    <name evidence="2" type="ORF">VXC91_44150</name>
</gene>
<name>A0ABU7FXH0_9ACTN</name>
<protein>
    <submittedName>
        <fullName evidence="2">Uncharacterized protein</fullName>
    </submittedName>
</protein>
<proteinExistence type="predicted"/>
<dbReference type="Proteomes" id="UP001333996">
    <property type="component" value="Unassembled WGS sequence"/>
</dbReference>
<keyword evidence="3" id="KW-1185">Reference proteome</keyword>
<accession>A0ABU7FXH0</accession>
<sequence>MHVKRPWAGTVTVTAEATSPTTDTKRTRITCHNNGHDTHHHTCHR</sequence>
<feature type="compositionally biased region" description="Polar residues" evidence="1">
    <location>
        <begin position="11"/>
        <end position="22"/>
    </location>
</feature>
<comment type="caution">
    <text evidence="2">The sequence shown here is derived from an EMBL/GenBank/DDBJ whole genome shotgun (WGS) entry which is preliminary data.</text>
</comment>
<organism evidence="2 3">
    <name type="scientific">Streptomyces chiangmaiensis</name>
    <dbReference type="NCBI Taxonomy" id="766497"/>
    <lineage>
        <taxon>Bacteria</taxon>
        <taxon>Bacillati</taxon>
        <taxon>Actinomycetota</taxon>
        <taxon>Actinomycetes</taxon>
        <taxon>Kitasatosporales</taxon>
        <taxon>Streptomycetaceae</taxon>
        <taxon>Streptomyces</taxon>
    </lineage>
</organism>
<feature type="region of interest" description="Disordered" evidence="1">
    <location>
        <begin position="1"/>
        <end position="45"/>
    </location>
</feature>
<evidence type="ECO:0000313" key="3">
    <source>
        <dbReference type="Proteomes" id="UP001333996"/>
    </source>
</evidence>
<evidence type="ECO:0000256" key="1">
    <source>
        <dbReference type="SAM" id="MobiDB-lite"/>
    </source>
</evidence>